<dbReference type="Proteomes" id="UP001244552">
    <property type="component" value="Unassembled WGS sequence"/>
</dbReference>
<dbReference type="Pfam" id="PF17803">
    <property type="entry name" value="Cadherin_4"/>
    <property type="match status" value="1"/>
</dbReference>
<keyword evidence="4" id="KW-1185">Reference proteome</keyword>
<accession>A0ABU0MW39</accession>
<evidence type="ECO:0000259" key="2">
    <source>
        <dbReference type="Pfam" id="PF17803"/>
    </source>
</evidence>
<dbReference type="Gene3D" id="2.60.40.10">
    <property type="entry name" value="Immunoglobulins"/>
    <property type="match status" value="1"/>
</dbReference>
<reference evidence="3 4" key="1">
    <citation type="submission" date="2023-07" db="EMBL/GenBank/DDBJ databases">
        <title>Genomic Encyclopedia of Type Strains, Phase IV (KMG-IV): sequencing the most valuable type-strain genomes for metagenomic binning, comparative biology and taxonomic classification.</title>
        <authorList>
            <person name="Goeker M."/>
        </authorList>
    </citation>
    <scope>NUCLEOTIDE SEQUENCE [LARGE SCALE GENOMIC DNA]</scope>
    <source>
        <strain evidence="3 4">DSM 19922</strain>
    </source>
</reference>
<gene>
    <name evidence="3" type="ORF">QO018_006323</name>
</gene>
<proteinExistence type="predicted"/>
<dbReference type="EMBL" id="JAUSVU010000047">
    <property type="protein sequence ID" value="MDQ0537419.1"/>
    <property type="molecule type" value="Genomic_DNA"/>
</dbReference>
<dbReference type="InterPro" id="IPR013783">
    <property type="entry name" value="Ig-like_fold"/>
</dbReference>
<organism evidence="3 4">
    <name type="scientific">Azospirillum picis</name>
    <dbReference type="NCBI Taxonomy" id="488438"/>
    <lineage>
        <taxon>Bacteria</taxon>
        <taxon>Pseudomonadati</taxon>
        <taxon>Pseudomonadota</taxon>
        <taxon>Alphaproteobacteria</taxon>
        <taxon>Rhodospirillales</taxon>
        <taxon>Azospirillaceae</taxon>
        <taxon>Azospirillum</taxon>
    </lineage>
</organism>
<evidence type="ECO:0000313" key="3">
    <source>
        <dbReference type="EMBL" id="MDQ0537419.1"/>
    </source>
</evidence>
<feature type="non-terminal residue" evidence="3">
    <location>
        <position position="1"/>
    </location>
</feature>
<evidence type="ECO:0000313" key="4">
    <source>
        <dbReference type="Proteomes" id="UP001244552"/>
    </source>
</evidence>
<feature type="domain" description="RapA2 cadherin-like" evidence="2">
    <location>
        <begin position="1191"/>
        <end position="1260"/>
    </location>
</feature>
<name>A0ABU0MW39_9PROT</name>
<comment type="caution">
    <text evidence="3">The sequence shown here is derived from an EMBL/GenBank/DDBJ whole genome shotgun (WGS) entry which is preliminary data.</text>
</comment>
<evidence type="ECO:0000256" key="1">
    <source>
        <dbReference type="SAM" id="MobiDB-lite"/>
    </source>
</evidence>
<feature type="region of interest" description="Disordered" evidence="1">
    <location>
        <begin position="2394"/>
        <end position="2413"/>
    </location>
</feature>
<dbReference type="InterPro" id="IPR040853">
    <property type="entry name" value="RapA2_cadherin-like"/>
</dbReference>
<sequence length="2413" mass="235186">TLSSSLTSPAAGETLSVVISGVPAGAVLSAGTDNGDGTWTLSAAQLSGLTITPPADFSGTLNLSVTATSSVNGTQASHTEALTVTVASEADAPNLALQAAYGPEDQPIGLTIAAQLVDTDGSETLAITVAGVPTGAVLSAGTDNGDGSWTLSAAQLSGLTITPPRDYSGTFTLSVTARSAEANGDSASTSLDLPVTVTGVADTPLLTVSASSGTSDTAIPLHLSAVSQDIDLSETVSVQIAGVPVGARLSHGLLTSSTGGFSVWTVSADQLADLTITPPLHYNGVIDLTVRAIATEADGNSAASAAVHVPVTVTGSGSGGISAGVALNLGVVAGVEDTPVALNLLGSLTALLGSATIDSVVVTGVGNAALSAGVKLADGSYLLTPAQLAGLTLIPPHDLSGDYSLSATVNLGGSRLGASVSATLGVHVVGVADAPTLTVSGSAGAYASAIPLTITGALTDTSGSETLHYIIGVAVGAHLSAGIDNGDGTWTVLPSQIAGLTVTPPYGFSGSLPVTVTAVSQEVNGDTAYAQASLTVDVAAPVLVPPPAIIGTEDVGINIGGALLSLNLGVIAKVGITDLPPGATLSSGSLVNINANDISADLLSGLTLHLPAHYSGDFQIRAGVTLLGGLITLDQPLTVHVDPVADQPTLTVGATIAGTEDQPIPLGISGSLVDLDGSETLSFTVAGVPAGGRLTAGTANPLTGTWTLTAADLNGLAILPPPDFSGTISLTIGAVASELLGGQAVTVKPVTITIAPVTDTPVLTLPAATGNEDSAIPLTIGVATGDIDGSETITGLRISGLPAGATLNHGTSLGNGTYALTSADLVGLTMTPPANYAGTLSLTVTATAKDGTATPASASGSLAVTVKPVADVPLLTVSDCSGHQGHDVTLTIGAALRDTDGSEVLSVTIAGLPAGASLSAGLNNGDGSWTLTAAQLAGLKLHTASGFSGDLHLTVTAHALDGDTQASQTVPLTVTIAAQADAPNLSVLNAAGIEDQPIALTLSSSLNTPVAGETLSVVISGVPNGATLSAGVNNGNGTWTLSAAQLSGLTITPPADFSGTLNLSVTATSSVNGTQASQTAFLTVTVAPQADTPTLSVVDVVGVEDHSIALTLSSSLTHPVAGEVLSIVISGVPSGATLSAGTNNGDGSWTLSPAQLAGLALTPPANFSGSLDLTVTATASVNGTQAGYTETLTVTVGAVADAPSLALLPAYGREDQPIGLTIAAHLTDIDGSETLSVTIAGVPTGATLSAGIHNADGTWTLSAAQLSGLTITPPRDFSGTFTLSVTGRSVEANGDGAVTSLSLPVTVTGVADTPLLTAAASTGVADTAIPLHLSAVSRDIDLSETVSVQISGIPSGARLSQGVLTASAGGFTVWTVGADQLANLTITPPCHYTGVMDLTVRAVATEADGNSAASAAVHVPVTVTGSGSGGISAGVALNLGVVAGVEDTPVALNLLGSLTALLGSATIDSVVVTGVGNAALSAGVKLADGSYLLTPAQLAGLTLIPPHDLSGDYSLSATVNLGGSRLGASVSATLGVHVVGVADAPTLTVSGSAGAYASAIPLNIAGALTDTSGTEHLHYIIGVATGAHLSAGIDNGNGSWTVLPSQIAGLTVTPPYGFSGSLPVTVTAVSQEANGAVASIQKALTVSVAAPTAALLATLASLVAVNGTEDVGINIGQTLLSLNLGSIANVSLTGVPAGATLTSGGVVVSAGNINASLLSGLTLNMPANYSGDFQLGATVKLVGGLVTINKTLAVHVTPVADLPTLTVGATINGTEDQPIPLGISGTLLDLDGSESLSFTVAGVPAGGRLSAGHVNPLTGTWTLTAAELSGLAILPPPDFSGTISLTVGAVASELLGAVGVTVKPVTVTIAPVTDTPLLALPAAIGAEDSPIALAIGIATGDIDGSETITGLQISGLPAGATLNHGTSLGNGTYALTSADLVGLTMTPPANYAGTLSLTVTATAKDGTAAPASASGSLAVTVKPVADVPLLTVADCSGHQGHDVALTIGAALRDTDGSEVLSVTIAGLPAGASLSAGLNNGDGSWTLTAAQLAGLKLHTASGFSGDLHLTVTAHALDGSIGPCNQSLAEASASLTVHVQPELQLPHLSLPGLTVLEHGSALLDIGVGLAGLDLGATVNLTVAGLPVGASLSAGIHNQDGSWTLHADQLLGLRLTPPADSLDDFTLTVTASAEVAGLAAVQTTGSLHVTVLPDLGDSLALGLGTGVAIAPSLSLSVLGTQLVTGATVSLEGGFHDGDLLTLGGLRTETDASGHLVIAGTGIQVTGGGYDASSHTLTLSGQASASVYESVLKAIRLDPSDDCGSRSVTVDLLDGAGHAIDLAHQAITLDVGVAGSVTSTVLSGTTGLLDHALDGVSGALGGLSLEADLLAALPSDGTHTTPLDDPLHHNATTNAYA</sequence>
<protein>
    <recommendedName>
        <fullName evidence="2">RapA2 cadherin-like domain-containing protein</fullName>
    </recommendedName>
</protein>